<feature type="compositionally biased region" description="Polar residues" evidence="16">
    <location>
        <begin position="668"/>
        <end position="678"/>
    </location>
</feature>
<proteinExistence type="predicted"/>
<dbReference type="Gene3D" id="1.10.510.10">
    <property type="entry name" value="Transferase(Phosphotransferase) domain 1"/>
    <property type="match status" value="1"/>
</dbReference>
<dbReference type="PROSITE" id="PS00107">
    <property type="entry name" value="PROTEIN_KINASE_ATP"/>
    <property type="match status" value="1"/>
</dbReference>
<dbReference type="PROSITE" id="PS00108">
    <property type="entry name" value="PROTEIN_KINASE_ST"/>
    <property type="match status" value="1"/>
</dbReference>
<feature type="signal peptide" evidence="18">
    <location>
        <begin position="1"/>
        <end position="24"/>
    </location>
</feature>
<comment type="function">
    <text evidence="14">Serine/threonine-protein kinase that may function as a signaling receptor of extracellular matrix component.</text>
</comment>
<dbReference type="PANTHER" id="PTHR46008">
    <property type="entry name" value="LEAF RUST 10 DISEASE-RESISTANCE LOCUS RECEPTOR-LIKE PROTEIN KINASE-LIKE 1.4"/>
    <property type="match status" value="1"/>
</dbReference>
<feature type="region of interest" description="Disordered" evidence="16">
    <location>
        <begin position="660"/>
        <end position="702"/>
    </location>
</feature>
<dbReference type="Pfam" id="PF00069">
    <property type="entry name" value="Pkinase"/>
    <property type="match status" value="1"/>
</dbReference>
<protein>
    <recommendedName>
        <fullName evidence="19">Protein kinase domain-containing protein</fullName>
    </recommendedName>
</protein>
<sequence length="702" mass="75686">MQCAARLLVPVTLLLLLLMDAAHGSAGSASGGGNSSCTRSCGGLRVPYPFGFSSGCAVRLGCDDASGVAWLGARRELGLLVTNVTPRALVLTLPPNCSRSLNASLEALFTDNYAPAVQNALVVSSCDARSAALTSNCTIPPEAYLEKSCSSIRCVLPPTGANSGSNLFARSEMRRLGSECAGLVSSSIYSNTSGPALQLTALELEWWVQGQCRCSSHASCDEFTAPTTQQKAFRCECPEGFEGDGYAAGAGCRKVPKCNPSKYLSGSCGKLVQIGLLIAGIVFGAMVMGVTCLVYHLLRRRSAVIRTQQTTKRLLSEASCTVPFYTYREIERATNGFAEDQRLGTGAYGTVYAGRLSNNRLVAVKRIKQRDNAGLDRVMNEVKLVSSVSHRNLVRLLGCCIEQGQQILVYEFMPNGTLAQHLQRERGPAVPWTVRLRIAAETAKAIAYLHSEVHPPIYHRDIKSSNILLDHEYNSKVADFGLSRMGMTSVDSSHISTAPQGTPGYVDPQYHQNFHLSDKSDVYSFGVVLVEIITAMKAVDFNRAGSEVNLAQLAVDRIGKGCLDDIVDPFLDPHRDAWTLTSIHKVAELAFRCLAFHSEMRPSMAEVADELDQIQVSGWAPSTDDATFMSTTSSLCSSAPSRCTEKSWGTAKSRRQAAANAVAKQETAKGTVTDSPVSVQERWFSDKSSPSSNSLLRNSSLN</sequence>
<dbReference type="HOGENOM" id="CLU_000288_43_5_1"/>
<evidence type="ECO:0000256" key="5">
    <source>
        <dbReference type="ARBA" id="ARBA00022729"/>
    </source>
</evidence>
<evidence type="ECO:0000256" key="9">
    <source>
        <dbReference type="ARBA" id="ARBA00022989"/>
    </source>
</evidence>
<feature type="domain" description="Protein kinase" evidence="19">
    <location>
        <begin position="337"/>
        <end position="616"/>
    </location>
</feature>
<dbReference type="STRING" id="4533.J3LLJ8"/>
<keyword evidence="21" id="KW-1185">Reference proteome</keyword>
<keyword evidence="6 15" id="KW-0547">Nucleotide-binding</keyword>
<evidence type="ECO:0000256" key="12">
    <source>
        <dbReference type="ARBA" id="ARBA00047558"/>
    </source>
</evidence>
<evidence type="ECO:0000256" key="2">
    <source>
        <dbReference type="ARBA" id="ARBA00022527"/>
    </source>
</evidence>
<dbReference type="InterPro" id="IPR000719">
    <property type="entry name" value="Prot_kinase_dom"/>
</dbReference>
<evidence type="ECO:0000256" key="10">
    <source>
        <dbReference type="ARBA" id="ARBA00023136"/>
    </source>
</evidence>
<feature type="transmembrane region" description="Helical" evidence="17">
    <location>
        <begin position="274"/>
        <end position="298"/>
    </location>
</feature>
<comment type="subcellular location">
    <subcellularLocation>
        <location evidence="1">Membrane</location>
        <topology evidence="1">Single-pass membrane protein</topology>
    </subcellularLocation>
</comment>
<reference evidence="20" key="1">
    <citation type="journal article" date="2013" name="Nat. Commun.">
        <title>Whole-genome sequencing of Oryza brachyantha reveals mechanisms underlying Oryza genome evolution.</title>
        <authorList>
            <person name="Chen J."/>
            <person name="Huang Q."/>
            <person name="Gao D."/>
            <person name="Wang J."/>
            <person name="Lang Y."/>
            <person name="Liu T."/>
            <person name="Li B."/>
            <person name="Bai Z."/>
            <person name="Luis Goicoechea J."/>
            <person name="Liang C."/>
            <person name="Chen C."/>
            <person name="Zhang W."/>
            <person name="Sun S."/>
            <person name="Liao Y."/>
            <person name="Zhang X."/>
            <person name="Yang L."/>
            <person name="Song C."/>
            <person name="Wang M."/>
            <person name="Shi J."/>
            <person name="Liu G."/>
            <person name="Liu J."/>
            <person name="Zhou H."/>
            <person name="Zhou W."/>
            <person name="Yu Q."/>
            <person name="An N."/>
            <person name="Chen Y."/>
            <person name="Cai Q."/>
            <person name="Wang B."/>
            <person name="Liu B."/>
            <person name="Min J."/>
            <person name="Huang Y."/>
            <person name="Wu H."/>
            <person name="Li Z."/>
            <person name="Zhang Y."/>
            <person name="Yin Y."/>
            <person name="Song W."/>
            <person name="Jiang J."/>
            <person name="Jackson S.A."/>
            <person name="Wing R.A."/>
            <person name="Wang J."/>
            <person name="Chen M."/>
        </authorList>
    </citation>
    <scope>NUCLEOTIDE SEQUENCE [LARGE SCALE GENOMIC DNA]</scope>
    <source>
        <strain evidence="20">cv. IRGC 101232</strain>
    </source>
</reference>
<dbReference type="PANTHER" id="PTHR46008:SF62">
    <property type="entry name" value="PROTEIN KINASE DOMAIN-CONTAINING PROTEIN"/>
    <property type="match status" value="1"/>
</dbReference>
<dbReference type="InterPro" id="IPR017441">
    <property type="entry name" value="Protein_kinase_ATP_BS"/>
</dbReference>
<evidence type="ECO:0000256" key="8">
    <source>
        <dbReference type="ARBA" id="ARBA00022840"/>
    </source>
</evidence>
<evidence type="ECO:0000256" key="1">
    <source>
        <dbReference type="ARBA" id="ARBA00004167"/>
    </source>
</evidence>
<keyword evidence="2" id="KW-0723">Serine/threonine-protein kinase</keyword>
<dbReference type="FunFam" id="1.10.510.10:FF:000161">
    <property type="entry name" value="Wall-associated receptor kinase-like 20"/>
    <property type="match status" value="1"/>
</dbReference>
<reference evidence="20" key="2">
    <citation type="submission" date="2013-04" db="UniProtKB">
        <authorList>
            <consortium name="EnsemblPlants"/>
        </authorList>
    </citation>
    <scope>IDENTIFICATION</scope>
</reference>
<name>J3LLJ8_ORYBR</name>
<dbReference type="SMART" id="SM00220">
    <property type="entry name" value="S_TKc"/>
    <property type="match status" value="1"/>
</dbReference>
<evidence type="ECO:0000259" key="19">
    <source>
        <dbReference type="PROSITE" id="PS50011"/>
    </source>
</evidence>
<dbReference type="FunFam" id="3.30.200.20:FF:000481">
    <property type="entry name" value="Wall-associated receptor kinase-like 14"/>
    <property type="match status" value="1"/>
</dbReference>
<dbReference type="EnsemblPlants" id="OB03G19240.1">
    <property type="protein sequence ID" value="OB03G19240.1"/>
    <property type="gene ID" value="OB03G19240"/>
</dbReference>
<dbReference type="InterPro" id="IPR008271">
    <property type="entry name" value="Ser/Thr_kinase_AS"/>
</dbReference>
<dbReference type="GO" id="GO:0005886">
    <property type="term" value="C:plasma membrane"/>
    <property type="evidence" value="ECO:0007669"/>
    <property type="project" value="UniProtKB-ARBA"/>
</dbReference>
<dbReference type="RefSeq" id="XP_006649661.1">
    <property type="nucleotide sequence ID" value="XM_006649598.2"/>
</dbReference>
<evidence type="ECO:0000256" key="16">
    <source>
        <dbReference type="SAM" id="MobiDB-lite"/>
    </source>
</evidence>
<evidence type="ECO:0000313" key="20">
    <source>
        <dbReference type="EnsemblPlants" id="OB03G19240.1"/>
    </source>
</evidence>
<dbReference type="SUPFAM" id="SSF56112">
    <property type="entry name" value="Protein kinase-like (PK-like)"/>
    <property type="match status" value="1"/>
</dbReference>
<gene>
    <name evidence="20" type="primary">LOC102707196</name>
</gene>
<dbReference type="CDD" id="cd14066">
    <property type="entry name" value="STKc_IRAK"/>
    <property type="match status" value="1"/>
</dbReference>
<dbReference type="OrthoDB" id="4062651at2759"/>
<keyword evidence="9 17" id="KW-1133">Transmembrane helix</keyword>
<evidence type="ECO:0000256" key="18">
    <source>
        <dbReference type="SAM" id="SignalP"/>
    </source>
</evidence>
<keyword evidence="5 18" id="KW-0732">Signal</keyword>
<evidence type="ECO:0000256" key="11">
    <source>
        <dbReference type="ARBA" id="ARBA00023180"/>
    </source>
</evidence>
<feature type="compositionally biased region" description="Low complexity" evidence="16">
    <location>
        <begin position="688"/>
        <end position="702"/>
    </location>
</feature>
<dbReference type="Gene3D" id="3.30.200.20">
    <property type="entry name" value="Phosphorylase Kinase, domain 1"/>
    <property type="match status" value="1"/>
</dbReference>
<keyword evidence="8 15" id="KW-0067">ATP-binding</keyword>
<evidence type="ECO:0000256" key="4">
    <source>
        <dbReference type="ARBA" id="ARBA00022692"/>
    </source>
</evidence>
<evidence type="ECO:0000256" key="7">
    <source>
        <dbReference type="ARBA" id="ARBA00022777"/>
    </source>
</evidence>
<evidence type="ECO:0000256" key="15">
    <source>
        <dbReference type="PROSITE-ProRule" id="PRU10141"/>
    </source>
</evidence>
<keyword evidence="3" id="KW-0808">Transferase</keyword>
<dbReference type="Gramene" id="OB03G19240.1">
    <property type="protein sequence ID" value="OB03G19240.1"/>
    <property type="gene ID" value="OB03G19240"/>
</dbReference>
<evidence type="ECO:0000256" key="13">
    <source>
        <dbReference type="ARBA" id="ARBA00047951"/>
    </source>
</evidence>
<comment type="catalytic activity">
    <reaction evidence="12">
        <text>L-seryl-[protein] + ATP = O-phospho-L-seryl-[protein] + ADP + H(+)</text>
        <dbReference type="Rhea" id="RHEA:17989"/>
        <dbReference type="Rhea" id="RHEA-COMP:9863"/>
        <dbReference type="Rhea" id="RHEA-COMP:11604"/>
        <dbReference type="ChEBI" id="CHEBI:15378"/>
        <dbReference type="ChEBI" id="CHEBI:29999"/>
        <dbReference type="ChEBI" id="CHEBI:30616"/>
        <dbReference type="ChEBI" id="CHEBI:83421"/>
        <dbReference type="ChEBI" id="CHEBI:456216"/>
    </reaction>
</comment>
<keyword evidence="4 17" id="KW-0812">Transmembrane</keyword>
<dbReference type="Gene3D" id="2.10.25.10">
    <property type="entry name" value="Laminin"/>
    <property type="match status" value="1"/>
</dbReference>
<dbReference type="eggNOG" id="KOG1187">
    <property type="taxonomic scope" value="Eukaryota"/>
</dbReference>
<evidence type="ECO:0000256" key="6">
    <source>
        <dbReference type="ARBA" id="ARBA00022741"/>
    </source>
</evidence>
<comment type="catalytic activity">
    <reaction evidence="13">
        <text>L-threonyl-[protein] + ATP = O-phospho-L-threonyl-[protein] + ADP + H(+)</text>
        <dbReference type="Rhea" id="RHEA:46608"/>
        <dbReference type="Rhea" id="RHEA-COMP:11060"/>
        <dbReference type="Rhea" id="RHEA-COMP:11605"/>
        <dbReference type="ChEBI" id="CHEBI:15378"/>
        <dbReference type="ChEBI" id="CHEBI:30013"/>
        <dbReference type="ChEBI" id="CHEBI:30616"/>
        <dbReference type="ChEBI" id="CHEBI:61977"/>
        <dbReference type="ChEBI" id="CHEBI:456216"/>
    </reaction>
</comment>
<organism evidence="20">
    <name type="scientific">Oryza brachyantha</name>
    <name type="common">malo sina</name>
    <dbReference type="NCBI Taxonomy" id="4533"/>
    <lineage>
        <taxon>Eukaryota</taxon>
        <taxon>Viridiplantae</taxon>
        <taxon>Streptophyta</taxon>
        <taxon>Embryophyta</taxon>
        <taxon>Tracheophyta</taxon>
        <taxon>Spermatophyta</taxon>
        <taxon>Magnoliopsida</taxon>
        <taxon>Liliopsida</taxon>
        <taxon>Poales</taxon>
        <taxon>Poaceae</taxon>
        <taxon>BOP clade</taxon>
        <taxon>Oryzoideae</taxon>
        <taxon>Oryzeae</taxon>
        <taxon>Oryzinae</taxon>
        <taxon>Oryza</taxon>
    </lineage>
</organism>
<accession>J3LLJ8</accession>
<dbReference type="GO" id="GO:0005524">
    <property type="term" value="F:ATP binding"/>
    <property type="evidence" value="ECO:0007669"/>
    <property type="project" value="UniProtKB-UniRule"/>
</dbReference>
<dbReference type="PROSITE" id="PS50011">
    <property type="entry name" value="PROTEIN_KINASE_DOM"/>
    <property type="match status" value="1"/>
</dbReference>
<feature type="binding site" evidence="15">
    <location>
        <position position="365"/>
    </location>
    <ligand>
        <name>ATP</name>
        <dbReference type="ChEBI" id="CHEBI:30616"/>
    </ligand>
</feature>
<dbReference type="AlphaFoldDB" id="J3LLJ8"/>
<dbReference type="KEGG" id="obr:102707196"/>
<dbReference type="GeneID" id="102707196"/>
<keyword evidence="11" id="KW-0325">Glycoprotein</keyword>
<evidence type="ECO:0000256" key="3">
    <source>
        <dbReference type="ARBA" id="ARBA00022679"/>
    </source>
</evidence>
<dbReference type="GO" id="GO:0004674">
    <property type="term" value="F:protein serine/threonine kinase activity"/>
    <property type="evidence" value="ECO:0007669"/>
    <property type="project" value="UniProtKB-KW"/>
</dbReference>
<evidence type="ECO:0000313" key="21">
    <source>
        <dbReference type="Proteomes" id="UP000006038"/>
    </source>
</evidence>
<keyword evidence="7" id="KW-0418">Kinase</keyword>
<keyword evidence="10 17" id="KW-0472">Membrane</keyword>
<feature type="chain" id="PRO_5003772737" description="Protein kinase domain-containing protein" evidence="18">
    <location>
        <begin position="25"/>
        <end position="702"/>
    </location>
</feature>
<evidence type="ECO:0000256" key="14">
    <source>
        <dbReference type="ARBA" id="ARBA00056804"/>
    </source>
</evidence>
<dbReference type="InterPro" id="IPR011009">
    <property type="entry name" value="Kinase-like_dom_sf"/>
</dbReference>
<dbReference type="Proteomes" id="UP000006038">
    <property type="component" value="Chromosome 3"/>
</dbReference>
<dbReference type="OMA" id="SCYSEAR"/>
<evidence type="ECO:0000256" key="17">
    <source>
        <dbReference type="SAM" id="Phobius"/>
    </source>
</evidence>